<dbReference type="EMBL" id="UYYF01000446">
    <property type="protein sequence ID" value="VDM98198.1"/>
    <property type="molecule type" value="Genomic_DNA"/>
</dbReference>
<dbReference type="OrthoDB" id="5870358at2759"/>
<sequence>MSDIENEEQSVAEVEEVESLKEIEDNENTLVQSLKIETVPNDASMETGSESDEVIEAKKVPSTLEDQQSAQSFIESTTNNAESSEQEGNDMGKEDIDQTEQEVETELLNQKDINKSIPSDGTKAKGWQPTELMVDGFEDQATEDRTEDQVPDITGTDNADVMVTSMDGIEELPISEEQGAETLASMEQEIETVIESGTEDMKTSPATEVEAPSLDDTEVVEYEEFIEISETPSKHQNVSSELAEEEVQELGQTEIEIQQFGIASESNKNLENLTIDRAQEEFDDESLSAKGKEKIENEFGKQIPTKHYDAGDSIKDTEFEEALPVGTNAISDDNISNLLANNSVTIPKENEQSEGLEILGNSNFSSLELDAGNIVPLAMSSPMSTELKYYNDEGPPLKQNITNEEETNQENIPRKISVVENEISADQKVSSRKTSAAEERVSSRKVSDAIEDIAEKEVPSRKTSKTKNSEIQSSKSSVPEEDNEPFRKASGEILLSRKGSFESDEKVALRQTSMMKSEKYEETLNNSPRSLSLASESVEIEKTTESTFAFQ</sequence>
<dbReference type="AlphaFoldDB" id="A0A0N5CQ06"/>
<feature type="region of interest" description="Disordered" evidence="1">
    <location>
        <begin position="516"/>
        <end position="551"/>
    </location>
</feature>
<organism evidence="4">
    <name type="scientific">Thelazia callipaeda</name>
    <name type="common">Oriental eyeworm</name>
    <name type="synonym">Parasitic nematode</name>
    <dbReference type="NCBI Taxonomy" id="103827"/>
    <lineage>
        <taxon>Eukaryota</taxon>
        <taxon>Metazoa</taxon>
        <taxon>Ecdysozoa</taxon>
        <taxon>Nematoda</taxon>
        <taxon>Chromadorea</taxon>
        <taxon>Rhabditida</taxon>
        <taxon>Spirurina</taxon>
        <taxon>Spiruromorpha</taxon>
        <taxon>Thelazioidea</taxon>
        <taxon>Thelaziidae</taxon>
        <taxon>Thelazia</taxon>
    </lineage>
</organism>
<feature type="compositionally biased region" description="Polar residues" evidence="1">
    <location>
        <begin position="64"/>
        <end position="83"/>
    </location>
</feature>
<name>A0A0N5CQ06_THECL</name>
<accession>A0A0N5CQ06</accession>
<reference evidence="2 3" key="2">
    <citation type="submission" date="2018-11" db="EMBL/GenBank/DDBJ databases">
        <authorList>
            <consortium name="Pathogen Informatics"/>
        </authorList>
    </citation>
    <scope>NUCLEOTIDE SEQUENCE [LARGE SCALE GENOMIC DNA]</scope>
</reference>
<evidence type="ECO:0000313" key="3">
    <source>
        <dbReference type="Proteomes" id="UP000276776"/>
    </source>
</evidence>
<evidence type="ECO:0000313" key="4">
    <source>
        <dbReference type="WBParaSite" id="TCLT_0000230601-mRNA-1"/>
    </source>
</evidence>
<evidence type="ECO:0000256" key="1">
    <source>
        <dbReference type="SAM" id="MobiDB-lite"/>
    </source>
</evidence>
<dbReference type="WBParaSite" id="TCLT_0000230601-mRNA-1">
    <property type="protein sequence ID" value="TCLT_0000230601-mRNA-1"/>
    <property type="gene ID" value="TCLT_0000230601"/>
</dbReference>
<feature type="region of interest" description="Disordered" evidence="1">
    <location>
        <begin position="1"/>
        <end position="128"/>
    </location>
</feature>
<feature type="region of interest" description="Disordered" evidence="1">
    <location>
        <begin position="391"/>
        <end position="491"/>
    </location>
</feature>
<feature type="compositionally biased region" description="Basic and acidic residues" evidence="1">
    <location>
        <begin position="435"/>
        <end position="460"/>
    </location>
</feature>
<feature type="compositionally biased region" description="Polar residues" evidence="1">
    <location>
        <begin position="523"/>
        <end position="535"/>
    </location>
</feature>
<reference evidence="4" key="1">
    <citation type="submission" date="2017-02" db="UniProtKB">
        <authorList>
            <consortium name="WormBaseParasite"/>
        </authorList>
    </citation>
    <scope>IDENTIFICATION</scope>
</reference>
<dbReference type="STRING" id="103827.A0A0N5CQ06"/>
<protein>
    <submittedName>
        <fullName evidence="4">Ataxin-2 C-terminal domain-containing protein</fullName>
    </submittedName>
</protein>
<evidence type="ECO:0000313" key="2">
    <source>
        <dbReference type="EMBL" id="VDM98198.1"/>
    </source>
</evidence>
<proteinExistence type="predicted"/>
<dbReference type="Proteomes" id="UP000276776">
    <property type="component" value="Unassembled WGS sequence"/>
</dbReference>
<keyword evidence="3" id="KW-1185">Reference proteome</keyword>
<gene>
    <name evidence="2" type="ORF">TCLT_LOCUS2307</name>
</gene>
<feature type="compositionally biased region" description="Acidic residues" evidence="1">
    <location>
        <begin position="1"/>
        <end position="17"/>
    </location>
</feature>